<feature type="active site" description="Proton donor" evidence="4">
    <location>
        <position position="232"/>
    </location>
</feature>
<comment type="similarity">
    <text evidence="1 6">Belongs to the glycosyl hydrolase 43 family.</text>
</comment>
<dbReference type="GO" id="GO:0005975">
    <property type="term" value="P:carbohydrate metabolic process"/>
    <property type="evidence" value="ECO:0007669"/>
    <property type="project" value="InterPro"/>
</dbReference>
<evidence type="ECO:0000256" key="7">
    <source>
        <dbReference type="SAM" id="SignalP"/>
    </source>
</evidence>
<dbReference type="GO" id="GO:0004553">
    <property type="term" value="F:hydrolase activity, hydrolyzing O-glycosyl compounds"/>
    <property type="evidence" value="ECO:0007669"/>
    <property type="project" value="InterPro"/>
</dbReference>
<dbReference type="Proteomes" id="UP001392437">
    <property type="component" value="Unassembled WGS sequence"/>
</dbReference>
<comment type="caution">
    <text evidence="8">The sequence shown here is derived from an EMBL/GenBank/DDBJ whole genome shotgun (WGS) entry which is preliminary data.</text>
</comment>
<feature type="chain" id="PRO_5043878084" evidence="7">
    <location>
        <begin position="22"/>
        <end position="338"/>
    </location>
</feature>
<dbReference type="SUPFAM" id="SSF75005">
    <property type="entry name" value="Arabinanase/levansucrase/invertase"/>
    <property type="match status" value="1"/>
</dbReference>
<dbReference type="InterPro" id="IPR006710">
    <property type="entry name" value="Glyco_hydro_43"/>
</dbReference>
<evidence type="ECO:0000313" key="8">
    <source>
        <dbReference type="EMBL" id="KAK8096653.1"/>
    </source>
</evidence>
<gene>
    <name evidence="8" type="ORF">PG999_012597</name>
</gene>
<keyword evidence="9" id="KW-1185">Reference proteome</keyword>
<dbReference type="InterPro" id="IPR051795">
    <property type="entry name" value="Glycosyl_Hydrlase_43"/>
</dbReference>
<dbReference type="AlphaFoldDB" id="A0AAW0QNT3"/>
<dbReference type="PANTHER" id="PTHR42812:SF5">
    <property type="entry name" value="ENDO-ARABINASE"/>
    <property type="match status" value="1"/>
</dbReference>
<feature type="active site" description="Proton acceptor" evidence="4">
    <location>
        <position position="46"/>
    </location>
</feature>
<proteinExistence type="inferred from homology"/>
<dbReference type="Gene3D" id="2.115.10.20">
    <property type="entry name" value="Glycosyl hydrolase domain, family 43"/>
    <property type="match status" value="1"/>
</dbReference>
<organism evidence="8 9">
    <name type="scientific">Apiospora kogelbergensis</name>
    <dbReference type="NCBI Taxonomy" id="1337665"/>
    <lineage>
        <taxon>Eukaryota</taxon>
        <taxon>Fungi</taxon>
        <taxon>Dikarya</taxon>
        <taxon>Ascomycota</taxon>
        <taxon>Pezizomycotina</taxon>
        <taxon>Sordariomycetes</taxon>
        <taxon>Xylariomycetidae</taxon>
        <taxon>Amphisphaeriales</taxon>
        <taxon>Apiosporaceae</taxon>
        <taxon>Apiospora</taxon>
    </lineage>
</organism>
<evidence type="ECO:0000313" key="9">
    <source>
        <dbReference type="Proteomes" id="UP001392437"/>
    </source>
</evidence>
<evidence type="ECO:0000256" key="6">
    <source>
        <dbReference type="RuleBase" id="RU361187"/>
    </source>
</evidence>
<dbReference type="PANTHER" id="PTHR42812">
    <property type="entry name" value="BETA-XYLOSIDASE"/>
    <property type="match status" value="1"/>
</dbReference>
<keyword evidence="3 6" id="KW-0326">Glycosidase</keyword>
<keyword evidence="2 6" id="KW-0378">Hydrolase</keyword>
<feature type="signal peptide" evidence="7">
    <location>
        <begin position="1"/>
        <end position="21"/>
    </location>
</feature>
<dbReference type="Pfam" id="PF04616">
    <property type="entry name" value="Glyco_hydro_43"/>
    <property type="match status" value="1"/>
</dbReference>
<dbReference type="EMBL" id="JAQQWP010000010">
    <property type="protein sequence ID" value="KAK8096653.1"/>
    <property type="molecule type" value="Genomic_DNA"/>
</dbReference>
<reference evidence="8 9" key="1">
    <citation type="submission" date="2023-01" db="EMBL/GenBank/DDBJ databases">
        <title>Analysis of 21 Apiospora genomes using comparative genomics revels a genus with tremendous synthesis potential of carbohydrate active enzymes and secondary metabolites.</title>
        <authorList>
            <person name="Sorensen T."/>
        </authorList>
    </citation>
    <scope>NUCLEOTIDE SEQUENCE [LARGE SCALE GENOMIC DNA]</scope>
    <source>
        <strain evidence="8 9">CBS 117206</strain>
    </source>
</reference>
<evidence type="ECO:0000256" key="4">
    <source>
        <dbReference type="PIRSR" id="PIRSR606710-1"/>
    </source>
</evidence>
<dbReference type="CDD" id="cd08999">
    <property type="entry name" value="GH43_ABN-like"/>
    <property type="match status" value="1"/>
</dbReference>
<keyword evidence="7" id="KW-0732">Signal</keyword>
<evidence type="ECO:0000256" key="5">
    <source>
        <dbReference type="PIRSR" id="PIRSR606710-2"/>
    </source>
</evidence>
<sequence>MRASWALRFAAPLLFCSTALALPQIPGSHLWKRAGDKPLIQKDFPDPSILQDKDGQWYAFATAGNGKMVQAAKAAAPGGPWEYLDIDVLPKNGAWTTNTNTWAPDVRRTANGTYVMYFSGQVKSNPKFHCVGTATATKVLGPYTPSAEPFDCDLSKGGSIDPSGFTDVDGKHYVVYKIDGNSIGHGGSCNNGVEPFVPTPILLQEVGADLISKIGKPIEILDRISSDGPLVEAPAIFRDADGLYVMFFSSGCFTSSTYNVDYAYSKSVRGPYTRSESGPLVVTMDSFGLTAPGGATPLQDGSAIVFHADCAQGRCFFESKIGIMGNKVLLNGVDGLYG</sequence>
<protein>
    <submittedName>
        <fullName evidence="8">Glycosyl hydrolase family 43 protein</fullName>
    </submittedName>
</protein>
<feature type="site" description="Important for catalytic activity, responsible for pKa modulation of the active site Glu and correct orientation of both the proton donor and substrate" evidence="5">
    <location>
        <position position="161"/>
    </location>
</feature>
<evidence type="ECO:0000256" key="1">
    <source>
        <dbReference type="ARBA" id="ARBA00009865"/>
    </source>
</evidence>
<name>A0AAW0QNT3_9PEZI</name>
<evidence type="ECO:0000256" key="2">
    <source>
        <dbReference type="ARBA" id="ARBA00022801"/>
    </source>
</evidence>
<accession>A0AAW0QNT3</accession>
<dbReference type="InterPro" id="IPR023296">
    <property type="entry name" value="Glyco_hydro_beta-prop_sf"/>
</dbReference>
<evidence type="ECO:0000256" key="3">
    <source>
        <dbReference type="ARBA" id="ARBA00023295"/>
    </source>
</evidence>